<organism evidence="3 4">
    <name type="scientific">Arcobacter cloacae</name>
    <dbReference type="NCBI Taxonomy" id="1054034"/>
    <lineage>
        <taxon>Bacteria</taxon>
        <taxon>Pseudomonadati</taxon>
        <taxon>Campylobacterota</taxon>
        <taxon>Epsilonproteobacteria</taxon>
        <taxon>Campylobacterales</taxon>
        <taxon>Arcobacteraceae</taxon>
        <taxon>Arcobacter</taxon>
    </lineage>
</organism>
<evidence type="ECO:0000256" key="2">
    <source>
        <dbReference type="SAM" id="MobiDB-lite"/>
    </source>
</evidence>
<dbReference type="EMBL" id="NXII01000043">
    <property type="protein sequence ID" value="RXI37005.1"/>
    <property type="molecule type" value="Genomic_DNA"/>
</dbReference>
<evidence type="ECO:0000313" key="3">
    <source>
        <dbReference type="EMBL" id="RXI37005.1"/>
    </source>
</evidence>
<dbReference type="SUPFAM" id="SSF56731">
    <property type="entry name" value="DNA primase core"/>
    <property type="match status" value="1"/>
</dbReference>
<dbReference type="PROSITE" id="PS50880">
    <property type="entry name" value="TOPRIM"/>
    <property type="match status" value="1"/>
</dbReference>
<dbReference type="InterPro" id="IPR006171">
    <property type="entry name" value="TOPRIM_dom"/>
</dbReference>
<gene>
    <name evidence="3" type="ORF">CP963_13900</name>
</gene>
<dbReference type="Proteomes" id="UP000290378">
    <property type="component" value="Unassembled WGS sequence"/>
</dbReference>
<feature type="region of interest" description="Disordered" evidence="2">
    <location>
        <begin position="533"/>
        <end position="557"/>
    </location>
</feature>
<dbReference type="CDD" id="cd01029">
    <property type="entry name" value="TOPRIM_primases"/>
    <property type="match status" value="1"/>
</dbReference>
<keyword evidence="4" id="KW-1185">Reference proteome</keyword>
<dbReference type="InterPro" id="IPR034154">
    <property type="entry name" value="TOPRIM_DnaG/twinkle"/>
</dbReference>
<dbReference type="AlphaFoldDB" id="A0A6M8NGN1"/>
<proteinExistence type="predicted"/>
<feature type="compositionally biased region" description="Basic and acidic residues" evidence="2">
    <location>
        <begin position="545"/>
        <end position="557"/>
    </location>
</feature>
<feature type="coiled-coil region" evidence="1">
    <location>
        <begin position="341"/>
        <end position="389"/>
    </location>
</feature>
<evidence type="ECO:0000256" key="1">
    <source>
        <dbReference type="SAM" id="Coils"/>
    </source>
</evidence>
<dbReference type="Gene3D" id="3.40.1360.10">
    <property type="match status" value="1"/>
</dbReference>
<comment type="caution">
    <text evidence="3">The sequence shown here is derived from an EMBL/GenBank/DDBJ whole genome shotgun (WGS) entry which is preliminary data.</text>
</comment>
<protein>
    <submittedName>
        <fullName evidence="3">Uncharacterized protein</fullName>
    </submittedName>
</protein>
<keyword evidence="1" id="KW-0175">Coiled coil</keyword>
<name>A0A6M8NGN1_9BACT</name>
<evidence type="ECO:0000313" key="4">
    <source>
        <dbReference type="Proteomes" id="UP000290378"/>
    </source>
</evidence>
<sequence length="580" mass="67752">MIADKEIIMNAISNLGFEVFRNGQFHWNSSNTPDMYINQDGTIHCWTSSPFKNNTTNHGDLIDFLQMTNVNKTFKEAKEEAERLTGLTLPSIESYKDNGYTVDNTNRKTGFIDEEFIKNFDVARVENFERYKELLNQALPSLDFKQQKEIALKYQIGYIKQSDRLSMPIRDEENRIVTLWKYNKNPNTYTNDKGVEVTPSKVLFTKGRDRCPFNLYDIQEYRKDMHQEIFLCGGEKDTLNMIGNGYRAITLGSENENLKDKYKPFFQDLKIVIAYDNDKAGKDGANKIFNQLQGVAKEVKVWNWENIKKSQGLNLTKGFDMTDYLSEIKKLNLEFDKTNYLGNLNKEIKMEKEDLDEKIEIFRKNENELDKVSEKIQEQEQKIKDLKSNQFQKEDIKVEQQKKEKDNSDFFKKVYQFKSTLSPNIGLINDDFSEKIKEAEKIESDIKDVKDKSERVKSKIDDLSNSSLSQSDKDRLFAEIEKDILNLKLAVEKLKEENLSLSKELELLLEKNKIESQKSGLQKENESLASKIEALRNKTQNSKTEFQEKTTENKITYKESKESQLIKDYESLDNTNQKEK</sequence>
<accession>A0A6M8NGN1</accession>
<dbReference type="RefSeq" id="WP_129014719.1">
    <property type="nucleotide sequence ID" value="NZ_CBCSEI010000019.1"/>
</dbReference>
<reference evidence="3 4" key="1">
    <citation type="submission" date="2017-09" db="EMBL/GenBank/DDBJ databases">
        <title>Genomics of the genus Arcobacter.</title>
        <authorList>
            <person name="Perez-Cataluna A."/>
            <person name="Figueras M.J."/>
            <person name="Salas-Masso N."/>
        </authorList>
    </citation>
    <scope>NUCLEOTIDE SEQUENCE [LARGE SCALE GENOMIC DNA]</scope>
    <source>
        <strain evidence="3 4">CECT 7834</strain>
    </source>
</reference>